<proteinExistence type="predicted"/>
<dbReference type="EMBL" id="JAPDNT010000044">
    <property type="protein sequence ID" value="MCW3477668.1"/>
    <property type="molecule type" value="Genomic_DNA"/>
</dbReference>
<reference evidence="3" key="1">
    <citation type="submission" date="2022-09" db="EMBL/GenBank/DDBJ databases">
        <title>Rhodovastum sp. nov. RN2-1 isolated from soil in Seongnam, South Korea.</title>
        <authorList>
            <person name="Le N.T."/>
        </authorList>
    </citation>
    <scope>NUCLEOTIDE SEQUENCE</scope>
    <source>
        <strain evidence="3">RN2-1</strain>
    </source>
</reference>
<reference evidence="3" key="2">
    <citation type="submission" date="2022-10" db="EMBL/GenBank/DDBJ databases">
        <authorList>
            <person name="Trinh H.N."/>
        </authorList>
    </citation>
    <scope>NUCLEOTIDE SEQUENCE</scope>
    <source>
        <strain evidence="3">RN2-1</strain>
    </source>
</reference>
<protein>
    <submittedName>
        <fullName evidence="3">Hint domain-containing protein</fullName>
    </submittedName>
</protein>
<evidence type="ECO:0000259" key="2">
    <source>
        <dbReference type="Pfam" id="PF13403"/>
    </source>
</evidence>
<gene>
    <name evidence="3" type="ORF">OL599_24205</name>
</gene>
<evidence type="ECO:0000256" key="1">
    <source>
        <dbReference type="SAM" id="MobiDB-lite"/>
    </source>
</evidence>
<sequence length="384" mass="40076">MTQPASGPRRKRNPRRAAANPAAPAPETIEAPPAQDAESAPPRAPAPARPFPVGGSFIAGTRIAVRRGDTEADCPVEDLRPGDTVLAHAAIGPIELPVHSVTCHRIDVAGHPTPHLATPVRIRAGALGPDMPRRDLVLPAEALLLLRDVNDADADAESAAARLVPAGALVNGAGITREPATGMHTWHIVATAPHGAIRAENTPVGALREPGPPTGLCAPMLLPGPGIMALRAALQARAAAAEPSLPTPPDAAPVEDDPHHPVRLFANGLEIPAEPAAEPGAFDFLLPADTGPVRIASSSGASPAERDTRRLGVCVIGLALDGEAIDLDGPMPGPGFHPSEQNAHHRWRWTNGSAWLVLPPGDAQRRLTVRITDWHLMLLRDRSA</sequence>
<dbReference type="InterPro" id="IPR028992">
    <property type="entry name" value="Hedgehog/Intein_dom"/>
</dbReference>
<dbReference type="AlphaFoldDB" id="A0AA41YWA9"/>
<comment type="caution">
    <text evidence="3">The sequence shown here is derived from an EMBL/GenBank/DDBJ whole genome shotgun (WGS) entry which is preliminary data.</text>
</comment>
<evidence type="ECO:0000313" key="3">
    <source>
        <dbReference type="EMBL" id="MCW3477668.1"/>
    </source>
</evidence>
<dbReference type="Proteomes" id="UP001165679">
    <property type="component" value="Unassembled WGS sequence"/>
</dbReference>
<feature type="compositionally biased region" description="Low complexity" evidence="1">
    <location>
        <begin position="16"/>
        <end position="34"/>
    </location>
</feature>
<dbReference type="RefSeq" id="WP_264716628.1">
    <property type="nucleotide sequence ID" value="NZ_JAPDNT010000044.1"/>
</dbReference>
<accession>A0AA41YWA9</accession>
<feature type="domain" description="Hedgehog/Intein (Hint)" evidence="2">
    <location>
        <begin position="56"/>
        <end position="204"/>
    </location>
</feature>
<organism evidence="3 4">
    <name type="scientific">Limobrevibacterium gyesilva</name>
    <dbReference type="NCBI Taxonomy" id="2991712"/>
    <lineage>
        <taxon>Bacteria</taxon>
        <taxon>Pseudomonadati</taxon>
        <taxon>Pseudomonadota</taxon>
        <taxon>Alphaproteobacteria</taxon>
        <taxon>Acetobacterales</taxon>
        <taxon>Acetobacteraceae</taxon>
        <taxon>Limobrevibacterium</taxon>
    </lineage>
</organism>
<keyword evidence="4" id="KW-1185">Reference proteome</keyword>
<feature type="region of interest" description="Disordered" evidence="1">
    <location>
        <begin position="1"/>
        <end position="53"/>
    </location>
</feature>
<evidence type="ECO:0000313" key="4">
    <source>
        <dbReference type="Proteomes" id="UP001165679"/>
    </source>
</evidence>
<dbReference type="Pfam" id="PF13403">
    <property type="entry name" value="Hint_2"/>
    <property type="match status" value="1"/>
</dbReference>
<name>A0AA41YWA9_9PROT</name>